<dbReference type="InterPro" id="IPR009637">
    <property type="entry name" value="GPR107/GPR108-like"/>
</dbReference>
<evidence type="ECO:0000256" key="1">
    <source>
        <dbReference type="SAM" id="Phobius"/>
    </source>
</evidence>
<evidence type="ECO:0000313" key="2">
    <source>
        <dbReference type="EMBL" id="CAJ1385851.1"/>
    </source>
</evidence>
<dbReference type="AlphaFoldDB" id="A0AA36IDT9"/>
<keyword evidence="1" id="KW-1133">Transmembrane helix</keyword>
<dbReference type="EMBL" id="CAUJNA010001291">
    <property type="protein sequence ID" value="CAJ1385851.1"/>
    <property type="molecule type" value="Genomic_DNA"/>
</dbReference>
<keyword evidence="1" id="KW-0812">Transmembrane</keyword>
<organism evidence="2 3">
    <name type="scientific">Effrenium voratum</name>
    <dbReference type="NCBI Taxonomy" id="2562239"/>
    <lineage>
        <taxon>Eukaryota</taxon>
        <taxon>Sar</taxon>
        <taxon>Alveolata</taxon>
        <taxon>Dinophyceae</taxon>
        <taxon>Suessiales</taxon>
        <taxon>Symbiodiniaceae</taxon>
        <taxon>Effrenium</taxon>
    </lineage>
</organism>
<dbReference type="GO" id="GO:0005794">
    <property type="term" value="C:Golgi apparatus"/>
    <property type="evidence" value="ECO:0007669"/>
    <property type="project" value="TreeGrafter"/>
</dbReference>
<dbReference type="Proteomes" id="UP001178507">
    <property type="component" value="Unassembled WGS sequence"/>
</dbReference>
<feature type="transmembrane region" description="Helical" evidence="1">
    <location>
        <begin position="252"/>
        <end position="279"/>
    </location>
</feature>
<feature type="transmembrane region" description="Helical" evidence="1">
    <location>
        <begin position="105"/>
        <end position="126"/>
    </location>
</feature>
<feature type="transmembrane region" description="Helical" evidence="1">
    <location>
        <begin position="175"/>
        <end position="194"/>
    </location>
</feature>
<accession>A0AA36IDT9</accession>
<keyword evidence="3" id="KW-1185">Reference proteome</keyword>
<sequence length="334" mass="36804">MLSHNGHGMSSYVAASWRASLAQSVNATFQIFSEDAQSLGILTAAPQLPPVRLHGFVSFEGPGGHLPPEEQVNAQIANVLCGASLFSAWLLLLSMRSGRSRLHGVFLGCFLLKALVLLSLALDLRATNATGRQSPARAAAWQMLRHLQETSVLALFFLIGLGWKITRSQLRGSEWAFGSAALAVSLLLRGMEVLCSALKVCSPQRYMLTLFTVNSLCSLVVIVSTNFNIFLLSRQLIEANASQEAGVLYAKLQAYITFRVCFLYFVMIPVICGTALRIISWRSMWMVKETLEWCVLSVVLWLWRPGYMKAVRVFQLSAAPPSESEAESVEDVEE</sequence>
<feature type="transmembrane region" description="Helical" evidence="1">
    <location>
        <begin position="206"/>
        <end position="231"/>
    </location>
</feature>
<reference evidence="2" key="1">
    <citation type="submission" date="2023-08" db="EMBL/GenBank/DDBJ databases">
        <authorList>
            <person name="Chen Y."/>
            <person name="Shah S."/>
            <person name="Dougan E. K."/>
            <person name="Thang M."/>
            <person name="Chan C."/>
        </authorList>
    </citation>
    <scope>NUCLEOTIDE SEQUENCE</scope>
</reference>
<protein>
    <submittedName>
        <fullName evidence="2">Uncharacterized protein</fullName>
    </submittedName>
</protein>
<gene>
    <name evidence="2" type="ORF">EVOR1521_LOCUS12358</name>
</gene>
<evidence type="ECO:0000313" key="3">
    <source>
        <dbReference type="Proteomes" id="UP001178507"/>
    </source>
</evidence>
<proteinExistence type="predicted"/>
<dbReference type="PANTHER" id="PTHR21229">
    <property type="entry name" value="LUNG SEVEN TRANSMEMBRANE RECEPTOR"/>
    <property type="match status" value="1"/>
</dbReference>
<dbReference type="GO" id="GO:0016020">
    <property type="term" value="C:membrane"/>
    <property type="evidence" value="ECO:0007669"/>
    <property type="project" value="InterPro"/>
</dbReference>
<comment type="caution">
    <text evidence="2">The sequence shown here is derived from an EMBL/GenBank/DDBJ whole genome shotgun (WGS) entry which is preliminary data.</text>
</comment>
<keyword evidence="1" id="KW-0472">Membrane</keyword>
<name>A0AA36IDT9_9DINO</name>
<feature type="transmembrane region" description="Helical" evidence="1">
    <location>
        <begin position="146"/>
        <end position="163"/>
    </location>
</feature>